<sequence length="226" mass="24279">MLPLQVTVSGVSAGASLTAVQLLNPQIEKLVRGAILQSGSPNGLRTHTAARNEPIWQGFVGNVASCANISTSGRVYDCLKLAPIEEIFTAVVQSAINIDLPWDPTLDIGEGSVFLDYPSSLYAKGHFARVPFIAGTNLDEGTFFAQSQERSNPLDLTTWILTQHSPPTVSQQALEDVADKLLELYPDDPALGSPFGTGDELFGLPSSFKRRGALGTVRCNSCRFPF</sequence>
<evidence type="ECO:0000313" key="2">
    <source>
        <dbReference type="EMBL" id="TEB32788.1"/>
    </source>
</evidence>
<dbReference type="SUPFAM" id="SSF53474">
    <property type="entry name" value="alpha/beta-Hydrolases"/>
    <property type="match status" value="1"/>
</dbReference>
<dbReference type="Gene3D" id="3.40.50.1820">
    <property type="entry name" value="alpha/beta hydrolase"/>
    <property type="match status" value="1"/>
</dbReference>
<keyword evidence="2" id="KW-0378">Hydrolase</keyword>
<proteinExistence type="predicted"/>
<dbReference type="AlphaFoldDB" id="A0A4Y7TFS5"/>
<organism evidence="2 3">
    <name type="scientific">Coprinellus micaceus</name>
    <name type="common">Glistening ink-cap mushroom</name>
    <name type="synonym">Coprinus micaceus</name>
    <dbReference type="NCBI Taxonomy" id="71717"/>
    <lineage>
        <taxon>Eukaryota</taxon>
        <taxon>Fungi</taxon>
        <taxon>Dikarya</taxon>
        <taxon>Basidiomycota</taxon>
        <taxon>Agaricomycotina</taxon>
        <taxon>Agaricomycetes</taxon>
        <taxon>Agaricomycetidae</taxon>
        <taxon>Agaricales</taxon>
        <taxon>Agaricineae</taxon>
        <taxon>Psathyrellaceae</taxon>
        <taxon>Coprinellus</taxon>
    </lineage>
</organism>
<dbReference type="PANTHER" id="PTHR11559">
    <property type="entry name" value="CARBOXYLESTERASE"/>
    <property type="match status" value="1"/>
</dbReference>
<name>A0A4Y7TFS5_COPMI</name>
<comment type="caution">
    <text evidence="2">The sequence shown here is derived from an EMBL/GenBank/DDBJ whole genome shotgun (WGS) entry which is preliminary data.</text>
</comment>
<dbReference type="InterPro" id="IPR050309">
    <property type="entry name" value="Type-B_Carboxylest/Lipase"/>
</dbReference>
<dbReference type="STRING" id="71717.A0A4Y7TFS5"/>
<dbReference type="OrthoDB" id="408631at2759"/>
<dbReference type="InterPro" id="IPR029058">
    <property type="entry name" value="AB_hydrolase_fold"/>
</dbReference>
<dbReference type="EMBL" id="QPFP01000014">
    <property type="protein sequence ID" value="TEB32788.1"/>
    <property type="molecule type" value="Genomic_DNA"/>
</dbReference>
<protein>
    <submittedName>
        <fullName evidence="2">Alpha/beta-hydrolase</fullName>
    </submittedName>
</protein>
<dbReference type="Proteomes" id="UP000298030">
    <property type="component" value="Unassembled WGS sequence"/>
</dbReference>
<reference evidence="2 3" key="1">
    <citation type="journal article" date="2019" name="Nat. Ecol. Evol.">
        <title>Megaphylogeny resolves global patterns of mushroom evolution.</title>
        <authorList>
            <person name="Varga T."/>
            <person name="Krizsan K."/>
            <person name="Foldi C."/>
            <person name="Dima B."/>
            <person name="Sanchez-Garcia M."/>
            <person name="Sanchez-Ramirez S."/>
            <person name="Szollosi G.J."/>
            <person name="Szarkandi J.G."/>
            <person name="Papp V."/>
            <person name="Albert L."/>
            <person name="Andreopoulos W."/>
            <person name="Angelini C."/>
            <person name="Antonin V."/>
            <person name="Barry K.W."/>
            <person name="Bougher N.L."/>
            <person name="Buchanan P."/>
            <person name="Buyck B."/>
            <person name="Bense V."/>
            <person name="Catcheside P."/>
            <person name="Chovatia M."/>
            <person name="Cooper J."/>
            <person name="Damon W."/>
            <person name="Desjardin D."/>
            <person name="Finy P."/>
            <person name="Geml J."/>
            <person name="Haridas S."/>
            <person name="Hughes K."/>
            <person name="Justo A."/>
            <person name="Karasinski D."/>
            <person name="Kautmanova I."/>
            <person name="Kiss B."/>
            <person name="Kocsube S."/>
            <person name="Kotiranta H."/>
            <person name="LaButti K.M."/>
            <person name="Lechner B.E."/>
            <person name="Liimatainen K."/>
            <person name="Lipzen A."/>
            <person name="Lukacs Z."/>
            <person name="Mihaltcheva S."/>
            <person name="Morgado L.N."/>
            <person name="Niskanen T."/>
            <person name="Noordeloos M.E."/>
            <person name="Ohm R.A."/>
            <person name="Ortiz-Santana B."/>
            <person name="Ovrebo C."/>
            <person name="Racz N."/>
            <person name="Riley R."/>
            <person name="Savchenko A."/>
            <person name="Shiryaev A."/>
            <person name="Soop K."/>
            <person name="Spirin V."/>
            <person name="Szebenyi C."/>
            <person name="Tomsovsky M."/>
            <person name="Tulloss R.E."/>
            <person name="Uehling J."/>
            <person name="Grigoriev I.V."/>
            <person name="Vagvolgyi C."/>
            <person name="Papp T."/>
            <person name="Martin F.M."/>
            <person name="Miettinen O."/>
            <person name="Hibbett D.S."/>
            <person name="Nagy L.G."/>
        </authorList>
    </citation>
    <scope>NUCLEOTIDE SEQUENCE [LARGE SCALE GENOMIC DNA]</scope>
    <source>
        <strain evidence="2 3">FP101781</strain>
    </source>
</reference>
<evidence type="ECO:0000313" key="3">
    <source>
        <dbReference type="Proteomes" id="UP000298030"/>
    </source>
</evidence>
<gene>
    <name evidence="2" type="ORF">FA13DRAFT_226986</name>
</gene>
<dbReference type="GO" id="GO:0016787">
    <property type="term" value="F:hydrolase activity"/>
    <property type="evidence" value="ECO:0007669"/>
    <property type="project" value="UniProtKB-KW"/>
</dbReference>
<feature type="domain" description="Carboxylesterase type B" evidence="1">
    <location>
        <begin position="3"/>
        <end position="152"/>
    </location>
</feature>
<dbReference type="InterPro" id="IPR002018">
    <property type="entry name" value="CarbesteraseB"/>
</dbReference>
<keyword evidence="3" id="KW-1185">Reference proteome</keyword>
<dbReference type="Pfam" id="PF00135">
    <property type="entry name" value="COesterase"/>
    <property type="match status" value="1"/>
</dbReference>
<accession>A0A4Y7TFS5</accession>
<evidence type="ECO:0000259" key="1">
    <source>
        <dbReference type="Pfam" id="PF00135"/>
    </source>
</evidence>